<evidence type="ECO:0000313" key="2">
    <source>
        <dbReference type="Proteomes" id="UP000422648"/>
    </source>
</evidence>
<dbReference type="RefSeq" id="YP_009873765.1">
    <property type="nucleotide sequence ID" value="NC_049340.1"/>
</dbReference>
<proteinExistence type="predicted"/>
<evidence type="ECO:0000313" key="1">
    <source>
        <dbReference type="EMBL" id="BBI90473.1"/>
    </source>
</evidence>
<dbReference type="Proteomes" id="UP000422648">
    <property type="component" value="Segment"/>
</dbReference>
<dbReference type="GeneID" id="55802886"/>
<dbReference type="KEGG" id="vg:55802886"/>
<sequence>MSNEIYELANQLSDKEVQEKYNNLPNYQKQQVDTLFRLGDSLQLAYVTVIEMS</sequence>
<protein>
    <submittedName>
        <fullName evidence="1">Uncharacterized protein</fullName>
    </submittedName>
</protein>
<organism evidence="1 2">
    <name type="scientific">Tenacibaculum phage PTm1</name>
    <dbReference type="NCBI Taxonomy" id="2547425"/>
    <lineage>
        <taxon>Viruses</taxon>
        <taxon>Duplodnaviria</taxon>
        <taxon>Heunggongvirae</taxon>
        <taxon>Uroviricota</taxon>
        <taxon>Caudoviricetes</taxon>
        <taxon>Shirahamavirus</taxon>
        <taxon>Shirahamavirus PTm1</taxon>
    </lineage>
</organism>
<dbReference type="EMBL" id="AP019524">
    <property type="protein sequence ID" value="BBI90473.1"/>
    <property type="molecule type" value="Genomic_DNA"/>
</dbReference>
<reference evidence="1 2" key="1">
    <citation type="journal article" date="2019" name="Arch. Virol.">
        <title>A novel jumbo Tenacibaculum maritimum lytic phage with head-fiber-like appendages.</title>
        <authorList>
            <person name="Kawato Y."/>
            <person name="Istiqomah I."/>
            <person name="Gaafar A.Y."/>
            <person name="Hanaoka M."/>
            <person name="Ishimaru K."/>
            <person name="Yasuike M."/>
            <person name="Nishiki I."/>
            <person name="Nakamura Y."/>
            <person name="Fujiwara A."/>
            <person name="Nakai T."/>
        </authorList>
    </citation>
    <scope>NUCLEOTIDE SEQUENCE [LARGE SCALE GENOMIC DNA]</scope>
    <source>
        <strain evidence="1 2">PTm1</strain>
    </source>
</reference>
<keyword evidence="2" id="KW-1185">Reference proteome</keyword>
<name>A0A5S9C0Y0_9CAUD</name>
<accession>A0A5S9C0Y0</accession>